<dbReference type="Proteomes" id="UP000466442">
    <property type="component" value="Unassembled WGS sequence"/>
</dbReference>
<gene>
    <name evidence="1" type="ORF">GE061_006082</name>
</gene>
<protein>
    <submittedName>
        <fullName evidence="1">Uncharacterized protein</fullName>
    </submittedName>
</protein>
<keyword evidence="2" id="KW-1185">Reference proteome</keyword>
<evidence type="ECO:0000313" key="1">
    <source>
        <dbReference type="EMBL" id="KAF6199784.1"/>
    </source>
</evidence>
<dbReference type="AlphaFoldDB" id="A0A8S9WU95"/>
<dbReference type="EMBL" id="WIXP02000014">
    <property type="protein sequence ID" value="KAF6199784.1"/>
    <property type="molecule type" value="Genomic_DNA"/>
</dbReference>
<reference evidence="1" key="1">
    <citation type="journal article" date="2021" name="Mol. Ecol. Resour.">
        <title>Apolygus lucorum genome provides insights into omnivorousness and mesophyll feeding.</title>
        <authorList>
            <person name="Liu Y."/>
            <person name="Liu H."/>
            <person name="Wang H."/>
            <person name="Huang T."/>
            <person name="Liu B."/>
            <person name="Yang B."/>
            <person name="Yin L."/>
            <person name="Li B."/>
            <person name="Zhang Y."/>
            <person name="Zhang S."/>
            <person name="Jiang F."/>
            <person name="Zhang X."/>
            <person name="Ren Y."/>
            <person name="Wang B."/>
            <person name="Wang S."/>
            <person name="Lu Y."/>
            <person name="Wu K."/>
            <person name="Fan W."/>
            <person name="Wang G."/>
        </authorList>
    </citation>
    <scope>NUCLEOTIDE SEQUENCE</scope>
    <source>
        <strain evidence="1">12Hb</strain>
    </source>
</reference>
<organism evidence="1 2">
    <name type="scientific">Apolygus lucorum</name>
    <name type="common">Small green plant bug</name>
    <name type="synonym">Lygocoris lucorum</name>
    <dbReference type="NCBI Taxonomy" id="248454"/>
    <lineage>
        <taxon>Eukaryota</taxon>
        <taxon>Metazoa</taxon>
        <taxon>Ecdysozoa</taxon>
        <taxon>Arthropoda</taxon>
        <taxon>Hexapoda</taxon>
        <taxon>Insecta</taxon>
        <taxon>Pterygota</taxon>
        <taxon>Neoptera</taxon>
        <taxon>Paraneoptera</taxon>
        <taxon>Hemiptera</taxon>
        <taxon>Heteroptera</taxon>
        <taxon>Panheteroptera</taxon>
        <taxon>Cimicomorpha</taxon>
        <taxon>Miridae</taxon>
        <taxon>Mirini</taxon>
        <taxon>Apolygus</taxon>
    </lineage>
</organism>
<evidence type="ECO:0000313" key="2">
    <source>
        <dbReference type="Proteomes" id="UP000466442"/>
    </source>
</evidence>
<sequence length="128" mass="14663">MSDSLKSKSALLRAVASENDLNGELDLPGPDYSQQQWLHLKGPQSGHQILPVSPQALDPALAGYASAAGELLLFRIKVLKRRDIRRSDSWRMRQQFLHKMGLTRREGCCDRVEKLMELRIIHFERKLK</sequence>
<name>A0A8S9WU95_APOLU</name>
<comment type="caution">
    <text evidence="1">The sequence shown here is derived from an EMBL/GenBank/DDBJ whole genome shotgun (WGS) entry which is preliminary data.</text>
</comment>
<proteinExistence type="predicted"/>
<accession>A0A8S9WU95</accession>